<protein>
    <recommendedName>
        <fullName evidence="3">FAF domain-containing protein</fullName>
    </recommendedName>
</protein>
<comment type="similarity">
    <text evidence="1">Belongs to the fantastic four family.</text>
</comment>
<accession>A0A6V7QWN3</accession>
<evidence type="ECO:0000259" key="3">
    <source>
        <dbReference type="Pfam" id="PF11250"/>
    </source>
</evidence>
<dbReference type="InterPro" id="IPR046431">
    <property type="entry name" value="FAF_dom"/>
</dbReference>
<dbReference type="Pfam" id="PF11250">
    <property type="entry name" value="FAF"/>
    <property type="match status" value="1"/>
</dbReference>
<evidence type="ECO:0000256" key="2">
    <source>
        <dbReference type="SAM" id="MobiDB-lite"/>
    </source>
</evidence>
<evidence type="ECO:0000313" key="4">
    <source>
        <dbReference type="EMBL" id="CAD1847146.1"/>
    </source>
</evidence>
<name>A0A6V7QWN3_ANACO</name>
<dbReference type="EMBL" id="CAJEUB010000036">
    <property type="protein sequence ID" value="CAD1847146.1"/>
    <property type="molecule type" value="Genomic_DNA"/>
</dbReference>
<feature type="region of interest" description="Disordered" evidence="2">
    <location>
        <begin position="149"/>
        <end position="237"/>
    </location>
</feature>
<organism evidence="4">
    <name type="scientific">Ananas comosus var. bracteatus</name>
    <name type="common">red pineapple</name>
    <dbReference type="NCBI Taxonomy" id="296719"/>
    <lineage>
        <taxon>Eukaryota</taxon>
        <taxon>Viridiplantae</taxon>
        <taxon>Streptophyta</taxon>
        <taxon>Embryophyta</taxon>
        <taxon>Tracheophyta</taxon>
        <taxon>Spermatophyta</taxon>
        <taxon>Magnoliopsida</taxon>
        <taxon>Liliopsida</taxon>
        <taxon>Poales</taxon>
        <taxon>Bromeliaceae</taxon>
        <taxon>Bromelioideae</taxon>
        <taxon>Ananas</taxon>
    </lineage>
</organism>
<dbReference type="PANTHER" id="PTHR33155:SF75">
    <property type="entry name" value="OS02G0750800 PROTEIN"/>
    <property type="match status" value="1"/>
</dbReference>
<feature type="compositionally biased region" description="Low complexity" evidence="2">
    <location>
        <begin position="212"/>
        <end position="237"/>
    </location>
</feature>
<feature type="region of interest" description="Disordered" evidence="2">
    <location>
        <begin position="1"/>
        <end position="21"/>
    </location>
</feature>
<dbReference type="InterPro" id="IPR021410">
    <property type="entry name" value="FAF"/>
</dbReference>
<feature type="domain" description="FAF" evidence="3">
    <location>
        <begin position="67"/>
        <end position="124"/>
    </location>
</feature>
<gene>
    <name evidence="4" type="ORF">CB5_LOCUS30357</name>
</gene>
<reference evidence="4" key="1">
    <citation type="submission" date="2020-07" db="EMBL/GenBank/DDBJ databases">
        <authorList>
            <person name="Lin J."/>
        </authorList>
    </citation>
    <scope>NUCLEOTIDE SEQUENCE</scope>
</reference>
<dbReference type="AlphaFoldDB" id="A0A6V7QWN3"/>
<evidence type="ECO:0000256" key="1">
    <source>
        <dbReference type="ARBA" id="ARBA00008690"/>
    </source>
</evidence>
<feature type="compositionally biased region" description="Acidic residues" evidence="2">
    <location>
        <begin position="180"/>
        <end position="193"/>
    </location>
</feature>
<dbReference type="PANTHER" id="PTHR33155">
    <property type="entry name" value="FANTASTIC FOUR-LIKE PROTEIN (DUF3049)"/>
    <property type="match status" value="1"/>
</dbReference>
<proteinExistence type="inferred from homology"/>
<feature type="compositionally biased region" description="Polar residues" evidence="2">
    <location>
        <begin position="1"/>
        <end position="19"/>
    </location>
</feature>
<sequence>MIPGNNTEAQSCNRSSTGHSLVPDHLHGLQTLIDHDDTEDNSDDEYDFDVERACVGTYGRCCPVRLFPPAMPILARTEQLRSYMPWTLLKFRCNDGRVVMKEVRTKQHEYFKASRQNGNRTLQLMSADENSPVFFTGFNRAVLLHAKANSEGRSSKKLKSRMPSYFATSSGKSLSSPSSSDEEIDNENFETEPVDIPQDPGEANMEDDEMNATTSPSTSESPSNASSPSPSEPAFPELCSIYDAYNGALFSI</sequence>
<feature type="compositionally biased region" description="Low complexity" evidence="2">
    <location>
        <begin position="169"/>
        <end position="179"/>
    </location>
</feature>